<evidence type="ECO:0000256" key="1">
    <source>
        <dbReference type="ARBA" id="ARBA00022741"/>
    </source>
</evidence>
<dbReference type="CDD" id="cd00154">
    <property type="entry name" value="Rab"/>
    <property type="match status" value="1"/>
</dbReference>
<dbReference type="InterPro" id="IPR001806">
    <property type="entry name" value="Small_GTPase"/>
</dbReference>
<dbReference type="SMART" id="SM00173">
    <property type="entry name" value="RAS"/>
    <property type="match status" value="1"/>
</dbReference>
<proteinExistence type="predicted"/>
<name>A0ABR2LB77_9EUKA</name>
<dbReference type="PANTHER" id="PTHR47977">
    <property type="entry name" value="RAS-RELATED PROTEIN RAB"/>
    <property type="match status" value="1"/>
</dbReference>
<evidence type="ECO:0000256" key="2">
    <source>
        <dbReference type="ARBA" id="ARBA00023134"/>
    </source>
</evidence>
<keyword evidence="2" id="KW-0342">GTP-binding</keyword>
<comment type="caution">
    <text evidence="3">The sequence shown here is derived from an EMBL/GenBank/DDBJ whole genome shotgun (WGS) entry which is preliminary data.</text>
</comment>
<accession>A0ABR2LB77</accession>
<sequence length="194" mass="22255">MNDNYARVTFLGTTNVGKTSLILKIADDSFDTYLENTVMVDFKRYQYSYNQQEIKLALWDTAGQETYRSITTQYLRGSKFYILVCAVNDLHTLEELDYFMELVHDKGDSGSKIFLLCNKYDLDESEHVINCDKLEAFKKANNIYEHYFVSAKSGEGIPELLEMIAKVITGNNIFKNDLQTDAPEEADGNKKKCC</sequence>
<dbReference type="SMART" id="SM00174">
    <property type="entry name" value="RHO"/>
    <property type="match status" value="1"/>
</dbReference>
<dbReference type="Pfam" id="PF00071">
    <property type="entry name" value="Ras"/>
    <property type="match status" value="1"/>
</dbReference>
<gene>
    <name evidence="3" type="ORF">M9Y10_002579</name>
</gene>
<dbReference type="InterPro" id="IPR005225">
    <property type="entry name" value="Small_GTP-bd"/>
</dbReference>
<dbReference type="InterPro" id="IPR027417">
    <property type="entry name" value="P-loop_NTPase"/>
</dbReference>
<dbReference type="PRINTS" id="PR00449">
    <property type="entry name" value="RASTRNSFRMNG"/>
</dbReference>
<dbReference type="Proteomes" id="UP001470230">
    <property type="component" value="Unassembled WGS sequence"/>
</dbReference>
<dbReference type="PROSITE" id="PS51419">
    <property type="entry name" value="RAB"/>
    <property type="match status" value="1"/>
</dbReference>
<dbReference type="InterPro" id="IPR050227">
    <property type="entry name" value="Rab"/>
</dbReference>
<dbReference type="SMART" id="SM00175">
    <property type="entry name" value="RAB"/>
    <property type="match status" value="1"/>
</dbReference>
<reference evidence="3 4" key="1">
    <citation type="submission" date="2024-04" db="EMBL/GenBank/DDBJ databases">
        <title>Tritrichomonas musculus Genome.</title>
        <authorList>
            <person name="Alves-Ferreira E."/>
            <person name="Grigg M."/>
            <person name="Lorenzi H."/>
            <person name="Galac M."/>
        </authorList>
    </citation>
    <scope>NUCLEOTIDE SEQUENCE [LARGE SCALE GENOMIC DNA]</scope>
    <source>
        <strain evidence="3 4">EAF2021</strain>
    </source>
</reference>
<keyword evidence="1" id="KW-0547">Nucleotide-binding</keyword>
<organism evidence="3 4">
    <name type="scientific">Tritrichomonas musculus</name>
    <dbReference type="NCBI Taxonomy" id="1915356"/>
    <lineage>
        <taxon>Eukaryota</taxon>
        <taxon>Metamonada</taxon>
        <taxon>Parabasalia</taxon>
        <taxon>Tritrichomonadida</taxon>
        <taxon>Tritrichomonadidae</taxon>
        <taxon>Tritrichomonas</taxon>
    </lineage>
</organism>
<dbReference type="Gene3D" id="3.40.50.300">
    <property type="entry name" value="P-loop containing nucleotide triphosphate hydrolases"/>
    <property type="match status" value="1"/>
</dbReference>
<evidence type="ECO:0000313" key="4">
    <source>
        <dbReference type="Proteomes" id="UP001470230"/>
    </source>
</evidence>
<evidence type="ECO:0000313" key="3">
    <source>
        <dbReference type="EMBL" id="KAK8900256.1"/>
    </source>
</evidence>
<keyword evidence="4" id="KW-1185">Reference proteome</keyword>
<dbReference type="EMBL" id="JAPFFF010000001">
    <property type="protein sequence ID" value="KAK8900256.1"/>
    <property type="molecule type" value="Genomic_DNA"/>
</dbReference>
<dbReference type="NCBIfam" id="TIGR00231">
    <property type="entry name" value="small_GTP"/>
    <property type="match status" value="1"/>
</dbReference>
<protein>
    <submittedName>
        <fullName evidence="3">GTP-binding protein</fullName>
    </submittedName>
</protein>
<dbReference type="SUPFAM" id="SSF52540">
    <property type="entry name" value="P-loop containing nucleoside triphosphate hydrolases"/>
    <property type="match status" value="1"/>
</dbReference>